<keyword evidence="3" id="KW-0732">Signal</keyword>
<evidence type="ECO:0000313" key="6">
    <source>
        <dbReference type="Proteomes" id="UP000192140"/>
    </source>
</evidence>
<accession>A0A1S7UB43</accession>
<dbReference type="AlphaFoldDB" id="A0A1S7UB43"/>
<feature type="signal peptide" evidence="3">
    <location>
        <begin position="1"/>
        <end position="25"/>
    </location>
</feature>
<comment type="caution">
    <text evidence="5">The sequence shown here is derived from an EMBL/GenBank/DDBJ whole genome shotgun (WGS) entry which is preliminary data.</text>
</comment>
<dbReference type="InterPro" id="IPR025997">
    <property type="entry name" value="SBP_2_dom"/>
</dbReference>
<feature type="chain" id="PRO_5010526243" description="Periplasmic binding protein domain-containing protein" evidence="3">
    <location>
        <begin position="26"/>
        <end position="338"/>
    </location>
</feature>
<reference evidence="5" key="1">
    <citation type="submission" date="2016-01" db="EMBL/GenBank/DDBJ databases">
        <authorList>
            <person name="Regsiter A."/>
            <person name="william w."/>
        </authorList>
    </citation>
    <scope>NUCLEOTIDE SEQUENCE</scope>
    <source>
        <strain evidence="5">NCPPB 1641</strain>
    </source>
</reference>
<dbReference type="InterPro" id="IPR050555">
    <property type="entry name" value="Bact_Solute-Bind_Prot2"/>
</dbReference>
<evidence type="ECO:0000256" key="3">
    <source>
        <dbReference type="SAM" id="SignalP"/>
    </source>
</evidence>
<evidence type="ECO:0000259" key="4">
    <source>
        <dbReference type="Pfam" id="PF13407"/>
    </source>
</evidence>
<organism evidence="5 6">
    <name type="scientific">Agrobacterium deltaense NCPPB 1641</name>
    <dbReference type="NCBI Taxonomy" id="1183425"/>
    <lineage>
        <taxon>Bacteria</taxon>
        <taxon>Pseudomonadati</taxon>
        <taxon>Pseudomonadota</taxon>
        <taxon>Alphaproteobacteria</taxon>
        <taxon>Hyphomicrobiales</taxon>
        <taxon>Rhizobiaceae</taxon>
        <taxon>Rhizobium/Agrobacterium group</taxon>
        <taxon>Agrobacterium</taxon>
    </lineage>
</organism>
<dbReference type="PANTHER" id="PTHR30036">
    <property type="entry name" value="D-XYLOSE-BINDING PERIPLASMIC PROTEIN"/>
    <property type="match status" value="1"/>
</dbReference>
<name>A0A1S7UB43_9HYPH</name>
<dbReference type="GO" id="GO:0030288">
    <property type="term" value="C:outer membrane-bounded periplasmic space"/>
    <property type="evidence" value="ECO:0007669"/>
    <property type="project" value="TreeGrafter"/>
</dbReference>
<comment type="similarity">
    <text evidence="2">Belongs to the bacterial solute-binding protein 2 family.</text>
</comment>
<keyword evidence="6" id="KW-1185">Reference proteome</keyword>
<dbReference type="Proteomes" id="UP000192140">
    <property type="component" value="Unassembled WGS sequence"/>
</dbReference>
<dbReference type="EMBL" id="FCNP01000050">
    <property type="protein sequence ID" value="CVI64032.1"/>
    <property type="molecule type" value="Genomic_DNA"/>
</dbReference>
<comment type="subcellular location">
    <subcellularLocation>
        <location evidence="1">Periplasm</location>
    </subcellularLocation>
</comment>
<dbReference type="CDD" id="cd19997">
    <property type="entry name" value="PBP1_ABC_sugar_binding-like"/>
    <property type="match status" value="1"/>
</dbReference>
<dbReference type="Gene3D" id="3.40.50.2300">
    <property type="match status" value="2"/>
</dbReference>
<dbReference type="PANTHER" id="PTHR30036:SF7">
    <property type="entry name" value="ABC TRANSPORTER PERIPLASMIC-BINDING PROTEIN YPHF"/>
    <property type="match status" value="1"/>
</dbReference>
<protein>
    <recommendedName>
        <fullName evidence="4">Periplasmic binding protein domain-containing protein</fullName>
    </recommendedName>
</protein>
<dbReference type="Pfam" id="PF13407">
    <property type="entry name" value="Peripla_BP_4"/>
    <property type="match status" value="1"/>
</dbReference>
<feature type="domain" description="Periplasmic binding protein" evidence="4">
    <location>
        <begin position="31"/>
        <end position="292"/>
    </location>
</feature>
<proteinExistence type="inferred from homology"/>
<dbReference type="GO" id="GO:0030246">
    <property type="term" value="F:carbohydrate binding"/>
    <property type="evidence" value="ECO:0007669"/>
    <property type="project" value="TreeGrafter"/>
</dbReference>
<dbReference type="SUPFAM" id="SSF53822">
    <property type="entry name" value="Periplasmic binding protein-like I"/>
    <property type="match status" value="1"/>
</dbReference>
<dbReference type="RefSeq" id="WP_121490370.1">
    <property type="nucleotide sequence ID" value="NZ_LT009777.1"/>
</dbReference>
<evidence type="ECO:0000256" key="2">
    <source>
        <dbReference type="ARBA" id="ARBA00007639"/>
    </source>
</evidence>
<dbReference type="InterPro" id="IPR028082">
    <property type="entry name" value="Peripla_BP_I"/>
</dbReference>
<gene>
    <name evidence="5" type="ORF">AGR7A_pAt30080</name>
</gene>
<evidence type="ECO:0000256" key="1">
    <source>
        <dbReference type="ARBA" id="ARBA00004418"/>
    </source>
</evidence>
<evidence type="ECO:0000313" key="5">
    <source>
        <dbReference type="EMBL" id="CVI64032.1"/>
    </source>
</evidence>
<sequence>MKIIMLQRSIVGLAAVLSAGTAALAADKPVIAFANSYYGNTNRHQQVDAFTAAAEEAKKAGRISDYVVLNGDGSVNTQVTHFNDLTLRHVDAIVTILASEAALNGSINKACKAGIKVVTVEVPPTTDCPYKLNIDFVGNSEKTVEQAMQAAGGKGNVLVVRGVKGNGNDKKAYDGQMAGLKKFPDGKVVGEVYGNWSGPEAQAAVTAALPNLPHVDVVLAQGGGDGYGVLQAFQQTPAYKDKMPVIIGGNETDFVTWWQAEKAKNGYNTVSVSTNPSQAGAAFWFALNVVEGASPKKEITVPETIITNDNVDSFKDLEPNKIVSAHWDEAWTKDNLLK</sequence>